<evidence type="ECO:0000256" key="1">
    <source>
        <dbReference type="ARBA" id="ARBA00008779"/>
    </source>
</evidence>
<feature type="domain" description="Sulfatase N-terminal" evidence="6">
    <location>
        <begin position="592"/>
        <end position="920"/>
    </location>
</feature>
<dbReference type="EMBL" id="JAMQBK010000011">
    <property type="protein sequence ID" value="MCM2369620.1"/>
    <property type="molecule type" value="Genomic_DNA"/>
</dbReference>
<feature type="compositionally biased region" description="Polar residues" evidence="5">
    <location>
        <begin position="561"/>
        <end position="573"/>
    </location>
</feature>
<keyword evidence="2" id="KW-0479">Metal-binding</keyword>
<comment type="similarity">
    <text evidence="1">Belongs to the sulfatase family.</text>
</comment>
<name>A0ABT0TYH7_9BACT</name>
<dbReference type="InterPro" id="IPR000917">
    <property type="entry name" value="Sulfatase_N"/>
</dbReference>
<dbReference type="InterPro" id="IPR050738">
    <property type="entry name" value="Sulfatase"/>
</dbReference>
<evidence type="ECO:0000256" key="2">
    <source>
        <dbReference type="ARBA" id="ARBA00022723"/>
    </source>
</evidence>
<dbReference type="CDD" id="cd16026">
    <property type="entry name" value="GALNS_like"/>
    <property type="match status" value="1"/>
</dbReference>
<dbReference type="CDD" id="cd16143">
    <property type="entry name" value="ARS_like"/>
    <property type="match status" value="1"/>
</dbReference>
<dbReference type="PROSITE" id="PS00523">
    <property type="entry name" value="SULFATASE_1"/>
    <property type="match status" value="1"/>
</dbReference>
<dbReference type="Gene3D" id="3.30.1120.10">
    <property type="match status" value="2"/>
</dbReference>
<accession>A0ABT0TYH7</accession>
<dbReference type="SUPFAM" id="SSF53649">
    <property type="entry name" value="Alkaline phosphatase-like"/>
    <property type="match status" value="2"/>
</dbReference>
<evidence type="ECO:0000256" key="3">
    <source>
        <dbReference type="ARBA" id="ARBA00022801"/>
    </source>
</evidence>
<organism evidence="7 8">
    <name type="scientific">Aporhodopirellula aestuarii</name>
    <dbReference type="NCBI Taxonomy" id="2950107"/>
    <lineage>
        <taxon>Bacteria</taxon>
        <taxon>Pseudomonadati</taxon>
        <taxon>Planctomycetota</taxon>
        <taxon>Planctomycetia</taxon>
        <taxon>Pirellulales</taxon>
        <taxon>Pirellulaceae</taxon>
        <taxon>Aporhodopirellula</taxon>
    </lineage>
</organism>
<evidence type="ECO:0000313" key="7">
    <source>
        <dbReference type="EMBL" id="MCM2369620.1"/>
    </source>
</evidence>
<feature type="domain" description="Sulfatase N-terminal" evidence="6">
    <location>
        <begin position="41"/>
        <end position="395"/>
    </location>
</feature>
<keyword evidence="3" id="KW-0378">Hydrolase</keyword>
<dbReference type="PROSITE" id="PS00149">
    <property type="entry name" value="SULFATASE_2"/>
    <property type="match status" value="1"/>
</dbReference>
<evidence type="ECO:0000256" key="5">
    <source>
        <dbReference type="SAM" id="MobiDB-lite"/>
    </source>
</evidence>
<dbReference type="Pfam" id="PF00884">
    <property type="entry name" value="Sulfatase"/>
    <property type="match status" value="2"/>
</dbReference>
<protein>
    <submittedName>
        <fullName evidence="7">Sulfatase-like hydrolase/transferase</fullName>
    </submittedName>
</protein>
<reference evidence="7 8" key="1">
    <citation type="journal article" date="2022" name="Syst. Appl. Microbiol.">
        <title>Rhodopirellula aestuarii sp. nov., a novel member of the genus Rhodopirellula isolated from brackish sediments collected in the Tagus River estuary, Portugal.</title>
        <authorList>
            <person name="Vitorino I.R."/>
            <person name="Klimek D."/>
            <person name="Calusinska M."/>
            <person name="Lobo-da-Cunha A."/>
            <person name="Vasconcelos V."/>
            <person name="Lage O.M."/>
        </authorList>
    </citation>
    <scope>NUCLEOTIDE SEQUENCE [LARGE SCALE GENOMIC DNA]</scope>
    <source>
        <strain evidence="7 8">ICT_H3.1</strain>
    </source>
</reference>
<comment type="caution">
    <text evidence="7">The sequence shown here is derived from an EMBL/GenBank/DDBJ whole genome shotgun (WGS) entry which is preliminary data.</text>
</comment>
<dbReference type="RefSeq" id="WP_250927293.1">
    <property type="nucleotide sequence ID" value="NZ_JAMQBK010000011.1"/>
</dbReference>
<evidence type="ECO:0000256" key="4">
    <source>
        <dbReference type="ARBA" id="ARBA00022837"/>
    </source>
</evidence>
<dbReference type="PANTHER" id="PTHR42693">
    <property type="entry name" value="ARYLSULFATASE FAMILY MEMBER"/>
    <property type="match status" value="1"/>
</dbReference>
<gene>
    <name evidence="7" type="ORF">NB063_03175</name>
</gene>
<proteinExistence type="inferred from homology"/>
<dbReference type="InterPro" id="IPR024607">
    <property type="entry name" value="Sulfatase_CS"/>
</dbReference>
<feature type="compositionally biased region" description="Basic residues" evidence="5">
    <location>
        <begin position="531"/>
        <end position="542"/>
    </location>
</feature>
<dbReference type="InterPro" id="IPR017850">
    <property type="entry name" value="Alkaline_phosphatase_core_sf"/>
</dbReference>
<sequence>MPFVSEFDDKSEIGKPLRILFLFLFSFLQFVTYSDAAEHPPNVVLIFVDDLGYGDVGCYGATKVKTPNIDQLAKDGRRFTDAHSASAVCTASRYGLLTGEYPMRKNIWGPAPVTAPLLVDTETLTIADVFKDGGYNTAAIGKWHLGFGTGTNDWKQPLRPGPLDLGFDYYFGVPLVNSAPPYVFVENDRVFGRVADDPLVYVGRNAGNKATPITPLTAEHGNRVPNFFTGASNAHSLYNDFTLGTTLAKRATDWIREQSDNPFFLYFATTNIHHPFTPAPRFQGSSECGLYGDFIHELDWIVGEVMTTLEEKGIADNTLVIFTSDNGGMFNHGGQKAFSMGHRSNGELLGFKFGAWEGGHRVPFIARWPGHIQPGTTSTQLISGVDMLATFAELTQQTLDKESLADSVNVLPALIGEPESPLRDTLILCPYRQSHLAVRKGKWVYIDAQDEGGFKGKPGTHAAGGAACASFVGNVNSDIENGRIKKDAPPAQLYDLENDVAQTQNLYRENPEVASQMKALLDSYRPEKAATRRKGGPQKKPTKPSLQSGTSSPLPPVARTESATSAGQDGNTNRSIVSATTLVSNAIETTRPNFVIIFTDDQGYGDLSCYGAKHVSTPRIDQMAAEGSRLTNFYVAAPVCTPSRAALMTGCYPKRIEMATGSNFGVLLASDRKGLNPEEITIAEVLKSAGYKTGMFGKWHLGDQPEFLPTRQGFDEFFGLPYSHDIHPFHGNQKKHQFPSLPLLDGETVIEMDPDADYLTKRITEHAVAFIEQNKQTPFFLYVPHPIPHRPLHASPPFMEDASDEIKTALEQEKGVDYKTRDKIFKQAISEIDWSVGEILDALKDNGIDDNTLVIFTSDNGPSIPGKATPLSGKKGSTLEGGMREPTVIRWPGKIPAGKPNDELMTTMDLLPTFAKLAGAEIPTDRVIDGKDIWPTLSGAAPTPHEAFFYHSGNDLQAVRSGKWKLHTKQGRPAKLFNLETDISEKNNVIKSHPDVVQKLVTHMDAFAADIAENSRPAAFVDNPKPLSN</sequence>
<keyword evidence="8" id="KW-1185">Reference proteome</keyword>
<feature type="region of interest" description="Disordered" evidence="5">
    <location>
        <begin position="527"/>
        <end position="573"/>
    </location>
</feature>
<evidence type="ECO:0000313" key="8">
    <source>
        <dbReference type="Proteomes" id="UP001202961"/>
    </source>
</evidence>
<dbReference type="Gene3D" id="3.40.720.10">
    <property type="entry name" value="Alkaline Phosphatase, subunit A"/>
    <property type="match status" value="2"/>
</dbReference>
<dbReference type="PANTHER" id="PTHR42693:SF53">
    <property type="entry name" value="ENDO-4-O-SULFATASE"/>
    <property type="match status" value="1"/>
</dbReference>
<evidence type="ECO:0000259" key="6">
    <source>
        <dbReference type="Pfam" id="PF00884"/>
    </source>
</evidence>
<keyword evidence="4" id="KW-0106">Calcium</keyword>
<dbReference type="Proteomes" id="UP001202961">
    <property type="component" value="Unassembled WGS sequence"/>
</dbReference>